<dbReference type="OrthoDB" id="1678304at2759"/>
<organism evidence="7 8">
    <name type="scientific">Gossypium barbadense</name>
    <name type="common">Sea Island cotton</name>
    <name type="synonym">Hibiscus barbadensis</name>
    <dbReference type="NCBI Taxonomy" id="3634"/>
    <lineage>
        <taxon>Eukaryota</taxon>
        <taxon>Viridiplantae</taxon>
        <taxon>Streptophyta</taxon>
        <taxon>Embryophyta</taxon>
        <taxon>Tracheophyta</taxon>
        <taxon>Spermatophyta</taxon>
        <taxon>Magnoliopsida</taxon>
        <taxon>eudicotyledons</taxon>
        <taxon>Gunneridae</taxon>
        <taxon>Pentapetalae</taxon>
        <taxon>rosids</taxon>
        <taxon>malvids</taxon>
        <taxon>Malvales</taxon>
        <taxon>Malvaceae</taxon>
        <taxon>Malvoideae</taxon>
        <taxon>Gossypium</taxon>
    </lineage>
</organism>
<accession>A0A2P5VY55</accession>
<comment type="subcellular location">
    <subcellularLocation>
        <location evidence="2">Plastid</location>
    </subcellularLocation>
</comment>
<evidence type="ECO:0000313" key="8">
    <source>
        <dbReference type="Proteomes" id="UP000239757"/>
    </source>
</evidence>
<evidence type="ECO:0000256" key="5">
    <source>
        <dbReference type="ARBA" id="ARBA00022741"/>
    </source>
</evidence>
<evidence type="ECO:0000256" key="3">
    <source>
        <dbReference type="ARBA" id="ARBA00009361"/>
    </source>
</evidence>
<comment type="similarity">
    <text evidence="3">Belongs to the Ycf2 family.</text>
</comment>
<dbReference type="AlphaFoldDB" id="A0A2P5VY55"/>
<evidence type="ECO:0000313" key="7">
    <source>
        <dbReference type="EMBL" id="PPR83771.1"/>
    </source>
</evidence>
<keyword evidence="5" id="KW-0547">Nucleotide-binding</keyword>
<dbReference type="GO" id="GO:0005524">
    <property type="term" value="F:ATP binding"/>
    <property type="evidence" value="ECO:0007669"/>
    <property type="project" value="UniProtKB-KW"/>
</dbReference>
<dbReference type="EMBL" id="KZ670182">
    <property type="protein sequence ID" value="PPR83771.1"/>
    <property type="molecule type" value="Genomic_DNA"/>
</dbReference>
<sequence>MIEQPGPIYLRYLVDIHKKYLMNYEFNTSCLAELPSSVGFTSPCSWPQFNLIISGSAHTGMSFLKRDIPETYRKLLSLFNLRFKFPSSNNSATNEEHPISSSMGLVVLLKKHPQGERGILALMANAELANTAYAEYVSFTLKRAVCTTTTGVLVLRCSSRMSRVPSASLSFYSGYIVSPTCARELNAYDAEPLLFLVGGAAESVSWTTQYFGLEGLRVGFRGRLLMCLDATRAVT</sequence>
<keyword evidence="4" id="KW-0934">Plastid</keyword>
<name>A0A2P5VY55_GOSBA</name>
<keyword evidence="6" id="KW-0067">ATP-binding</keyword>
<reference evidence="7 8" key="1">
    <citation type="submission" date="2015-01" db="EMBL/GenBank/DDBJ databases">
        <title>Genome of allotetraploid Gossypium barbadense reveals genomic plasticity and fiber elongation in cotton evolution.</title>
        <authorList>
            <person name="Chen X."/>
            <person name="Liu X."/>
            <person name="Zhao B."/>
            <person name="Zheng H."/>
            <person name="Hu Y."/>
            <person name="Lu G."/>
            <person name="Yang C."/>
            <person name="Chen J."/>
            <person name="Shan C."/>
            <person name="Zhang L."/>
            <person name="Zhou Y."/>
            <person name="Wang L."/>
            <person name="Guo W."/>
            <person name="Bai Y."/>
            <person name="Ruan J."/>
            <person name="Shangguan X."/>
            <person name="Mao Y."/>
            <person name="Jiang J."/>
            <person name="Zhu Y."/>
            <person name="Lei J."/>
            <person name="Kang H."/>
            <person name="Chen S."/>
            <person name="He X."/>
            <person name="Wang R."/>
            <person name="Wang Y."/>
            <person name="Chen J."/>
            <person name="Wang L."/>
            <person name="Yu S."/>
            <person name="Wang B."/>
            <person name="Wei J."/>
            <person name="Song S."/>
            <person name="Lu X."/>
            <person name="Gao Z."/>
            <person name="Gu W."/>
            <person name="Deng X."/>
            <person name="Ma D."/>
            <person name="Wang S."/>
            <person name="Liang W."/>
            <person name="Fang L."/>
            <person name="Cai C."/>
            <person name="Zhu X."/>
            <person name="Zhou B."/>
            <person name="Zhang Y."/>
            <person name="Chen Z."/>
            <person name="Xu S."/>
            <person name="Zhu R."/>
            <person name="Wang S."/>
            <person name="Zhang T."/>
            <person name="Zhao G."/>
        </authorList>
    </citation>
    <scope>NUCLEOTIDE SEQUENCE [LARGE SCALE GENOMIC DNA]</scope>
    <source>
        <strain evidence="8">cv. Xinhai21</strain>
        <tissue evidence="7">Leaf</tissue>
    </source>
</reference>
<evidence type="ECO:0000256" key="1">
    <source>
        <dbReference type="ARBA" id="ARBA00002329"/>
    </source>
</evidence>
<evidence type="ECO:0000256" key="2">
    <source>
        <dbReference type="ARBA" id="ARBA00004474"/>
    </source>
</evidence>
<evidence type="ECO:0000256" key="6">
    <source>
        <dbReference type="ARBA" id="ARBA00022840"/>
    </source>
</evidence>
<dbReference type="GO" id="GO:0009536">
    <property type="term" value="C:plastid"/>
    <property type="evidence" value="ECO:0007669"/>
    <property type="project" value="UniProtKB-SubCell"/>
</dbReference>
<gene>
    <name evidence="7" type="ORF">GOBAR_AA36941</name>
</gene>
<proteinExistence type="inferred from homology"/>
<dbReference type="PANTHER" id="PTHR33078:SF100">
    <property type="entry name" value="PROTEIN YCF2"/>
    <property type="match status" value="1"/>
</dbReference>
<evidence type="ECO:0000256" key="4">
    <source>
        <dbReference type="ARBA" id="ARBA00022640"/>
    </source>
</evidence>
<dbReference type="PANTHER" id="PTHR33078">
    <property type="entry name" value="PROTEIN YCF2-RELATED"/>
    <property type="match status" value="1"/>
</dbReference>
<comment type="function">
    <text evidence="1">Probable ATPase of unknown function. Its presence in a non-photosynthetic plant (Epifagus virginiana) and experiments in tobacco indicate that it has an essential function which is probably not related to photosynthesis.</text>
</comment>
<dbReference type="Proteomes" id="UP000239757">
    <property type="component" value="Unassembled WGS sequence"/>
</dbReference>
<protein>
    <submittedName>
        <fullName evidence="7">Uncharacterized protein</fullName>
    </submittedName>
</protein>